<evidence type="ECO:0008006" key="3">
    <source>
        <dbReference type="Google" id="ProtNLM"/>
    </source>
</evidence>
<protein>
    <recommendedName>
        <fullName evidence="3">STAS/SEC14 domain-containing protein</fullName>
    </recommendedName>
</protein>
<dbReference type="Proteomes" id="UP000067626">
    <property type="component" value="Chromosome"/>
</dbReference>
<evidence type="ECO:0000313" key="1">
    <source>
        <dbReference type="EMBL" id="AKT40526.1"/>
    </source>
</evidence>
<organism evidence="1 2">
    <name type="scientific">Chondromyces crocatus</name>
    <dbReference type="NCBI Taxonomy" id="52"/>
    <lineage>
        <taxon>Bacteria</taxon>
        <taxon>Pseudomonadati</taxon>
        <taxon>Myxococcota</taxon>
        <taxon>Polyangia</taxon>
        <taxon>Polyangiales</taxon>
        <taxon>Polyangiaceae</taxon>
        <taxon>Chondromyces</taxon>
    </lineage>
</organism>
<dbReference type="EMBL" id="CP012159">
    <property type="protein sequence ID" value="AKT40526.1"/>
    <property type="molecule type" value="Genomic_DNA"/>
</dbReference>
<gene>
    <name evidence="1" type="ORF">CMC5_046810</name>
</gene>
<evidence type="ECO:0000313" key="2">
    <source>
        <dbReference type="Proteomes" id="UP000067626"/>
    </source>
</evidence>
<dbReference type="KEGG" id="ccro:CMC5_046810"/>
<name>A0A0K1EI32_CHOCO</name>
<sequence length="135" mass="14901">MEIGRHRTIHETPGLVRLIIDGDLAASEVVRILDQYRLSADRYGYVLVMADVTRIGTMPAEARKSICAGADIPMRGTVIYNTSFQSRLLCTLVMGALQLFTGAQQHPVVFLVDEAEARAWIDERRLSLGDTALAV</sequence>
<accession>A0A0K1EI32</accession>
<keyword evidence="2" id="KW-1185">Reference proteome</keyword>
<dbReference type="AlphaFoldDB" id="A0A0K1EI32"/>
<proteinExistence type="predicted"/>
<reference evidence="1 2" key="1">
    <citation type="submission" date="2015-07" db="EMBL/GenBank/DDBJ databases">
        <title>Genome analysis of myxobacterium Chondromyces crocatus Cm c5 reveals a high potential for natural compound synthesis and the genetic basis for the loss of fruiting body formation.</title>
        <authorList>
            <person name="Zaburannyi N."/>
            <person name="Bunk B."/>
            <person name="Maier J."/>
            <person name="Overmann J."/>
            <person name="Mueller R."/>
        </authorList>
    </citation>
    <scope>NUCLEOTIDE SEQUENCE [LARGE SCALE GENOMIC DNA]</scope>
    <source>
        <strain evidence="1 2">Cm c5</strain>
    </source>
</reference>